<organism evidence="1 2">
    <name type="scientific">Candidatus Desulfobacillus denitrificans</name>
    <dbReference type="NCBI Taxonomy" id="2608985"/>
    <lineage>
        <taxon>Bacteria</taxon>
        <taxon>Pseudomonadati</taxon>
        <taxon>Pseudomonadota</taxon>
        <taxon>Betaproteobacteria</taxon>
        <taxon>Candidatus Desulfobacillus</taxon>
    </lineage>
</organism>
<protein>
    <recommendedName>
        <fullName evidence="3">DUF1877 family protein</fullName>
    </recommendedName>
</protein>
<evidence type="ECO:0000313" key="1">
    <source>
        <dbReference type="EMBL" id="BBO20640.1"/>
    </source>
</evidence>
<dbReference type="EMBL" id="AP021857">
    <property type="protein sequence ID" value="BBO20640.1"/>
    <property type="molecule type" value="Genomic_DNA"/>
</dbReference>
<sequence length="144" mass="15690">MDVTASVVAADLDEAADIVASEKPVDDWKGFEARGVDMTKFAMLHALLSGQYFDEAQRDFGLLHAESEEGPWLLRFPAASVARLAELDEAGLEVVGAELAATEDFEDEEWMVEDVQKIVTQLADLAGMAAAQDKAVFLWIVADE</sequence>
<dbReference type="KEGG" id="ddz:DSYM_13390"/>
<evidence type="ECO:0000313" key="2">
    <source>
        <dbReference type="Proteomes" id="UP000662914"/>
    </source>
</evidence>
<proteinExistence type="predicted"/>
<evidence type="ECO:0008006" key="3">
    <source>
        <dbReference type="Google" id="ProtNLM"/>
    </source>
</evidence>
<name>A0A809QYZ6_9PROT</name>
<accession>A0A809QYZ6</accession>
<dbReference type="AlphaFoldDB" id="A0A809QYZ6"/>
<gene>
    <name evidence="1" type="ORF">DSYM_13390</name>
</gene>
<reference evidence="1" key="1">
    <citation type="journal article" name="DNA Res.">
        <title>The physiological potential of anammox bacteria as revealed by their core genome structure.</title>
        <authorList>
            <person name="Okubo T."/>
            <person name="Toyoda A."/>
            <person name="Fukuhara K."/>
            <person name="Uchiyama I."/>
            <person name="Harigaya Y."/>
            <person name="Kuroiwa M."/>
            <person name="Suzuki T."/>
            <person name="Murakami Y."/>
            <person name="Suwa Y."/>
            <person name="Takami H."/>
        </authorList>
    </citation>
    <scope>NUCLEOTIDE SEQUENCE</scope>
    <source>
        <strain evidence="1">317325-3</strain>
    </source>
</reference>
<dbReference type="Proteomes" id="UP000662914">
    <property type="component" value="Chromosome"/>
</dbReference>